<feature type="domain" description="HD" evidence="8">
    <location>
        <begin position="327"/>
        <end position="420"/>
    </location>
</feature>
<keyword evidence="10" id="KW-1185">Reference proteome</keyword>
<dbReference type="CDD" id="cd22431">
    <property type="entry name" value="KH-I_RNaseY"/>
    <property type="match status" value="1"/>
</dbReference>
<keyword evidence="5" id="KW-0472">Membrane</keyword>
<dbReference type="KEGG" id="stai:STAIW_v1c03050"/>
<dbReference type="EC" id="3.1.-.-" evidence="5 6"/>
<dbReference type="GO" id="GO:0005886">
    <property type="term" value="C:plasma membrane"/>
    <property type="evidence" value="ECO:0007669"/>
    <property type="project" value="UniProtKB-SubCell"/>
</dbReference>
<dbReference type="InterPro" id="IPR036612">
    <property type="entry name" value="KH_dom_type_1_sf"/>
</dbReference>
<keyword evidence="3 5" id="KW-0378">Hydrolase</keyword>
<proteinExistence type="inferred from homology"/>
<dbReference type="STRING" id="1276220.STAIW_v1c03050"/>
<keyword evidence="1 5" id="KW-0540">Nuclease</keyword>
<gene>
    <name evidence="5" type="primary">rny</name>
    <name evidence="9" type="ORF">STAIW_v1c03050</name>
</gene>
<dbReference type="InterPro" id="IPR006674">
    <property type="entry name" value="HD_domain"/>
</dbReference>
<comment type="similarity">
    <text evidence="5">Belongs to the RNase Y family.</text>
</comment>
<keyword evidence="4 5" id="KW-0694">RNA-binding</keyword>
<dbReference type="eggNOG" id="COG1418">
    <property type="taxonomic scope" value="Bacteria"/>
</dbReference>
<evidence type="ECO:0000256" key="3">
    <source>
        <dbReference type="ARBA" id="ARBA00022801"/>
    </source>
</evidence>
<organism evidence="9 10">
    <name type="scientific">Spiroplasma taiwanense CT-1</name>
    <dbReference type="NCBI Taxonomy" id="1276220"/>
    <lineage>
        <taxon>Bacteria</taxon>
        <taxon>Bacillati</taxon>
        <taxon>Mycoplasmatota</taxon>
        <taxon>Mollicutes</taxon>
        <taxon>Entomoplasmatales</taxon>
        <taxon>Spiroplasmataceae</taxon>
        <taxon>Spiroplasma</taxon>
    </lineage>
</organism>
<keyword evidence="7" id="KW-0175">Coiled coil</keyword>
<dbReference type="PANTHER" id="PTHR35795">
    <property type="entry name" value="SLR1885 PROTEIN"/>
    <property type="match status" value="1"/>
</dbReference>
<dbReference type="PANTHER" id="PTHR35795:SF1">
    <property type="entry name" value="BIS(5'-NUCLEOSYL)-TETRAPHOSPHATASE, SYMMETRICAL"/>
    <property type="match status" value="1"/>
</dbReference>
<dbReference type="Gene3D" id="1.10.3210.10">
    <property type="entry name" value="Hypothetical protein af1432"/>
    <property type="match status" value="1"/>
</dbReference>
<dbReference type="CDD" id="cd00077">
    <property type="entry name" value="HDc"/>
    <property type="match status" value="1"/>
</dbReference>
<dbReference type="HOGENOM" id="CLU_028328_1_0_14"/>
<dbReference type="InterPro" id="IPR051094">
    <property type="entry name" value="Diverse_Catalytic_Enzymes"/>
</dbReference>
<dbReference type="RefSeq" id="WP_020834104.1">
    <property type="nucleotide sequence ID" value="NC_021846.1"/>
</dbReference>
<evidence type="ECO:0000256" key="6">
    <source>
        <dbReference type="NCBIfam" id="TIGR03319"/>
    </source>
</evidence>
<dbReference type="AlphaFoldDB" id="S5MGI5"/>
<evidence type="ECO:0000259" key="8">
    <source>
        <dbReference type="PROSITE" id="PS51831"/>
    </source>
</evidence>
<sequence length="510" mass="58503">MLGTEFWENAFIVAVTLLIVIIVVLCTIILYLILSRQRNNILKKINDEGKRIQMKIIADAKAEAAILKLNLENEMKVKNESLLLLEKELKNKKDELYLEIDEINKKEQDFINEKVELNKLKKQFELGKKNIQILLEEISGMSFLEAKKELLDLVESRYLKDLSEELKKAEENLKYQSYKRASRILIDAMQKSVVEVTTDKNTTFFEIEDDSWKGKIIGKEGRNIKTFQLFCGVDIMIDDTPNRIWISSFNPIRREIAYLSLTELVKSGRIQPATIEEQILIQTEKLEKSFLEIGYKTVSDLKIYDLPEEIVYLLGKMKFRHSYGQNALQHSLEVARFSSYIAGQLNLDENIALKAGLLHDIGKAVDFEVEGTHVKLGVNILKKYNIDNLIINAVEAHHNDVEKESFYAEIVAIADTMSAARPGARNNDANEYFSRMKQLEDTCLGVEGVLKAYVLQSGRQIRVMVNPSIIDDYKLKKLAIILKQKISSINKTPGEIVITLIREKRESIKL</sequence>
<evidence type="ECO:0000256" key="2">
    <source>
        <dbReference type="ARBA" id="ARBA00022759"/>
    </source>
</evidence>
<dbReference type="GO" id="GO:0004521">
    <property type="term" value="F:RNA endonuclease activity"/>
    <property type="evidence" value="ECO:0007669"/>
    <property type="project" value="UniProtKB-UniRule"/>
</dbReference>
<keyword evidence="5" id="KW-1003">Cell membrane</keyword>
<feature type="transmembrane region" description="Helical" evidence="5">
    <location>
        <begin position="12"/>
        <end position="34"/>
    </location>
</feature>
<dbReference type="GO" id="GO:0016787">
    <property type="term" value="F:hydrolase activity"/>
    <property type="evidence" value="ECO:0007669"/>
    <property type="project" value="UniProtKB-KW"/>
</dbReference>
<feature type="coiled-coil region" evidence="7">
    <location>
        <begin position="57"/>
        <end position="179"/>
    </location>
</feature>
<dbReference type="GO" id="GO:0003723">
    <property type="term" value="F:RNA binding"/>
    <property type="evidence" value="ECO:0007669"/>
    <property type="project" value="UniProtKB-UniRule"/>
</dbReference>
<reference evidence="9 10" key="1">
    <citation type="journal article" date="2013" name="Genome Biol. Evol.">
        <title>Comparison of metabolic capacities and inference of gene content evolution in mosquito-associated Spiroplasma diminutum and S. taiwanense.</title>
        <authorList>
            <person name="Lo W.S."/>
            <person name="Ku C."/>
            <person name="Chen L.L."/>
            <person name="Chang T.H."/>
            <person name="Kuo C.H."/>
        </authorList>
    </citation>
    <scope>NUCLEOTIDE SEQUENCE [LARGE SCALE GENOMIC DNA]</scope>
    <source>
        <strain evidence="9">CT-1</strain>
    </source>
</reference>
<evidence type="ECO:0000256" key="1">
    <source>
        <dbReference type="ARBA" id="ARBA00022722"/>
    </source>
</evidence>
<name>S5MGI5_9MOLU</name>
<dbReference type="EMBL" id="CP005074">
    <property type="protein sequence ID" value="AGR40965.1"/>
    <property type="molecule type" value="Genomic_DNA"/>
</dbReference>
<keyword evidence="5" id="KW-0812">Transmembrane</keyword>
<dbReference type="Pfam" id="PF12072">
    <property type="entry name" value="RNase_Y_N"/>
    <property type="match status" value="1"/>
</dbReference>
<protein>
    <recommendedName>
        <fullName evidence="5 6">Ribonuclease Y</fullName>
        <shortName evidence="5">RNase Y</shortName>
        <ecNumber evidence="5 6">3.1.-.-</ecNumber>
    </recommendedName>
</protein>
<dbReference type="HAMAP" id="MF_00335">
    <property type="entry name" value="RNase_Y"/>
    <property type="match status" value="1"/>
</dbReference>
<evidence type="ECO:0000256" key="4">
    <source>
        <dbReference type="ARBA" id="ARBA00022884"/>
    </source>
</evidence>
<dbReference type="NCBIfam" id="TIGR03319">
    <property type="entry name" value="RNase_Y"/>
    <property type="match status" value="1"/>
</dbReference>
<keyword evidence="5" id="KW-1133">Transmembrane helix</keyword>
<dbReference type="Proteomes" id="UP000014984">
    <property type="component" value="Chromosome"/>
</dbReference>
<evidence type="ECO:0000256" key="7">
    <source>
        <dbReference type="SAM" id="Coils"/>
    </source>
</evidence>
<dbReference type="InterPro" id="IPR022711">
    <property type="entry name" value="RNase_Y_N"/>
</dbReference>
<dbReference type="SUPFAM" id="SSF54791">
    <property type="entry name" value="Eukaryotic type KH-domain (KH-domain type I)"/>
    <property type="match status" value="1"/>
</dbReference>
<dbReference type="GO" id="GO:0006402">
    <property type="term" value="P:mRNA catabolic process"/>
    <property type="evidence" value="ECO:0007669"/>
    <property type="project" value="UniProtKB-UniRule"/>
</dbReference>
<dbReference type="NCBIfam" id="TIGR00277">
    <property type="entry name" value="HDIG"/>
    <property type="match status" value="1"/>
</dbReference>
<dbReference type="SMART" id="SM00471">
    <property type="entry name" value="HDc"/>
    <property type="match status" value="1"/>
</dbReference>
<dbReference type="InterPro" id="IPR006675">
    <property type="entry name" value="HDIG_dom"/>
</dbReference>
<accession>S5MGI5</accession>
<keyword evidence="2 5" id="KW-0255">Endonuclease</keyword>
<dbReference type="OrthoDB" id="9803205at2"/>
<evidence type="ECO:0000313" key="9">
    <source>
        <dbReference type="EMBL" id="AGR40965.1"/>
    </source>
</evidence>
<dbReference type="Pfam" id="PF01966">
    <property type="entry name" value="HD"/>
    <property type="match status" value="1"/>
</dbReference>
<dbReference type="PATRIC" id="fig|1276220.3.peg.308"/>
<dbReference type="InterPro" id="IPR003607">
    <property type="entry name" value="HD/PDEase_dom"/>
</dbReference>
<dbReference type="PROSITE" id="PS51831">
    <property type="entry name" value="HD"/>
    <property type="match status" value="1"/>
</dbReference>
<comment type="function">
    <text evidence="5">Endoribonuclease that initiates mRNA decay.</text>
</comment>
<evidence type="ECO:0000313" key="10">
    <source>
        <dbReference type="Proteomes" id="UP000014984"/>
    </source>
</evidence>
<evidence type="ECO:0000256" key="5">
    <source>
        <dbReference type="HAMAP-Rule" id="MF_00335"/>
    </source>
</evidence>
<comment type="subcellular location">
    <subcellularLocation>
        <location evidence="5">Cell membrane</location>
        <topology evidence="5">Single-pass membrane protein</topology>
    </subcellularLocation>
</comment>
<dbReference type="InterPro" id="IPR017705">
    <property type="entry name" value="Ribonuclease_Y"/>
</dbReference>
<dbReference type="SUPFAM" id="SSF109604">
    <property type="entry name" value="HD-domain/PDEase-like"/>
    <property type="match status" value="1"/>
</dbReference>